<feature type="repeat" description="PPR" evidence="3">
    <location>
        <begin position="303"/>
        <end position="337"/>
    </location>
</feature>
<evidence type="ECO:0000313" key="6">
    <source>
        <dbReference type="Proteomes" id="UP001632038"/>
    </source>
</evidence>
<dbReference type="PROSITE" id="PS51375">
    <property type="entry name" value="PPR"/>
    <property type="match status" value="13"/>
</dbReference>
<dbReference type="PANTHER" id="PTHR47447:SF28">
    <property type="entry name" value="PENTACOTRIPEPTIDE-REPEAT REGION OF PRORP DOMAIN-CONTAINING PROTEIN"/>
    <property type="match status" value="1"/>
</dbReference>
<feature type="repeat" description="PPR" evidence="3">
    <location>
        <begin position="513"/>
        <end position="547"/>
    </location>
</feature>
<gene>
    <name evidence="5" type="primary">PTAC2</name>
    <name evidence="5" type="ORF">CASFOL_015617</name>
</gene>
<dbReference type="EMBL" id="JAVIJP010000017">
    <property type="protein sequence ID" value="KAL3640649.1"/>
    <property type="molecule type" value="Genomic_DNA"/>
</dbReference>
<feature type="repeat" description="PPR" evidence="3">
    <location>
        <begin position="548"/>
        <end position="582"/>
    </location>
</feature>
<dbReference type="AlphaFoldDB" id="A0ABD3DFN2"/>
<dbReference type="InterPro" id="IPR011990">
    <property type="entry name" value="TPR-like_helical_dom_sf"/>
</dbReference>
<feature type="region of interest" description="Disordered" evidence="4">
    <location>
        <begin position="862"/>
        <end position="920"/>
    </location>
</feature>
<feature type="repeat" description="PPR" evidence="3">
    <location>
        <begin position="373"/>
        <end position="407"/>
    </location>
</feature>
<feature type="repeat" description="PPR" evidence="3">
    <location>
        <begin position="583"/>
        <end position="617"/>
    </location>
</feature>
<keyword evidence="6" id="KW-1185">Reference proteome</keyword>
<evidence type="ECO:0000256" key="2">
    <source>
        <dbReference type="ARBA" id="ARBA00022737"/>
    </source>
</evidence>
<feature type="compositionally biased region" description="Polar residues" evidence="4">
    <location>
        <begin position="899"/>
        <end position="920"/>
    </location>
</feature>
<evidence type="ECO:0000256" key="3">
    <source>
        <dbReference type="PROSITE-ProRule" id="PRU00708"/>
    </source>
</evidence>
<feature type="repeat" description="PPR" evidence="3">
    <location>
        <begin position="267"/>
        <end position="302"/>
    </location>
</feature>
<dbReference type="FunFam" id="1.25.40.10:FF:000530">
    <property type="entry name" value="Pentatricopeptide repeat-containing protein At1g74850, chloroplastic"/>
    <property type="match status" value="1"/>
</dbReference>
<feature type="repeat" description="PPR" evidence="3">
    <location>
        <begin position="232"/>
        <end position="266"/>
    </location>
</feature>
<proteinExistence type="inferred from homology"/>
<comment type="similarity">
    <text evidence="1">Belongs to the PPR family. P subfamily.</text>
</comment>
<dbReference type="Pfam" id="PF13812">
    <property type="entry name" value="PPR_3"/>
    <property type="match status" value="2"/>
</dbReference>
<dbReference type="PANTHER" id="PTHR47447">
    <property type="entry name" value="OS03G0856100 PROTEIN"/>
    <property type="match status" value="1"/>
</dbReference>
<evidence type="ECO:0000256" key="4">
    <source>
        <dbReference type="SAM" id="MobiDB-lite"/>
    </source>
</evidence>
<name>A0ABD3DFN2_9LAMI</name>
<dbReference type="Proteomes" id="UP001632038">
    <property type="component" value="Unassembled WGS sequence"/>
</dbReference>
<comment type="caution">
    <text evidence="5">The sequence shown here is derived from an EMBL/GenBank/DDBJ whole genome shotgun (WGS) entry which is preliminary data.</text>
</comment>
<keyword evidence="2" id="KW-0677">Repeat</keyword>
<feature type="repeat" description="PPR" evidence="3">
    <location>
        <begin position="443"/>
        <end position="477"/>
    </location>
</feature>
<dbReference type="InterPro" id="IPR002885">
    <property type="entry name" value="PPR_rpt"/>
</dbReference>
<feature type="repeat" description="PPR" evidence="3">
    <location>
        <begin position="408"/>
        <end position="442"/>
    </location>
</feature>
<feature type="repeat" description="PPR" evidence="3">
    <location>
        <begin position="478"/>
        <end position="512"/>
    </location>
</feature>
<sequence length="920" mass="103616">MKFKYIHSRNGLSSTYPTCHLLSLSLSQSLNPKVPSPTLSHPSTELLQAELKLKLALICEGKMTKLTLSYHHAFIPILTPTSTANSNLLFPSNFRRRPFLRRSLSLVAKAKSREFILGNPSVTVEKGKYSYDVETLINKLSSLPPRGSIARCLDAFKNKLSLSDFTYVFKEFAQRGDWQRSLRLFKYMQRQIWCKPNEHIYSLIIGILGREGLLDKSVEIFDEMVSHSVPRTVLSYTAIINTYGRNGQYEVAMELLERMKMERILPNILTYNTVINACARGGYSWEGLLSLFGEMRHEGIHPDLVTYNTLLSACSNRGLGDEAEMVFRTMNEGGVLPDINTYSYLVDTFGKLGKLEKVSELLGEMEVDGNLPEIMSYNVLLDAYAESGKIKEAMGVFRQMQSAGSTPNAGTYSSLLNLFGKHGRYDEVRELFLEMKVSNTEPDPETYNILIEVFGEGGYFKEVVTLFHDMVEENVEPNMETYEGLIYACGKGGLHEDATRILLHMNGKGLVPSSKAYTGVIEAYGQAALYEEALVALNTMNEMGSMPTIETYNSLIHAFAKGGLYKETEVILSRMGELGVVRNRDSLNGVIEAYRQGGQFEEAIKAYVDMEKVRCDPDEYTLESVLSVYCFAGLVDESEAQFKEIKELVSQPSVMCYCMMLAVYAKADRWDEATELLNEMHTNRVSNIHQVIGQMIKGDFDDASNWQMVEYVFDKLNSEGCGLGIRFYNAIIEALWCLGQKERAARVLNEATKRGLYPELYRKNKLIWSVDVHRMWPGGACTAISVWLNNMQELLTNGEEFPQLASAVVVRGQMERSSITRDFPVAKAAYSLLKDVSPSFCLPGWNKGRIICQKPQLKRIFSKTDPSSEHSETENIVSLQNSPFPQSGTRKPTDDLKKQNISNPNETRFRSNTDLITSGV</sequence>
<feature type="compositionally biased region" description="Polar residues" evidence="4">
    <location>
        <begin position="874"/>
        <end position="890"/>
    </location>
</feature>
<feature type="repeat" description="PPR" evidence="3">
    <location>
        <begin position="338"/>
        <end position="372"/>
    </location>
</feature>
<protein>
    <submittedName>
        <fullName evidence="5">Pentatricopeptide repeat-containing protein</fullName>
    </submittedName>
</protein>
<feature type="repeat" description="PPR" evidence="3">
    <location>
        <begin position="197"/>
        <end position="231"/>
    </location>
</feature>
<feature type="repeat" description="PPR" evidence="3">
    <location>
        <begin position="653"/>
        <end position="687"/>
    </location>
</feature>
<reference evidence="6" key="1">
    <citation type="journal article" date="2024" name="IScience">
        <title>Strigolactones Initiate the Formation of Haustorium-like Structures in Castilleja.</title>
        <authorList>
            <person name="Buerger M."/>
            <person name="Peterson D."/>
            <person name="Chory J."/>
        </authorList>
    </citation>
    <scope>NUCLEOTIDE SEQUENCE [LARGE SCALE GENOMIC DNA]</scope>
</reference>
<dbReference type="Pfam" id="PF13041">
    <property type="entry name" value="PPR_2"/>
    <property type="match status" value="2"/>
</dbReference>
<dbReference type="NCBIfam" id="TIGR00756">
    <property type="entry name" value="PPR"/>
    <property type="match status" value="11"/>
</dbReference>
<organism evidence="5 6">
    <name type="scientific">Castilleja foliolosa</name>
    <dbReference type="NCBI Taxonomy" id="1961234"/>
    <lineage>
        <taxon>Eukaryota</taxon>
        <taxon>Viridiplantae</taxon>
        <taxon>Streptophyta</taxon>
        <taxon>Embryophyta</taxon>
        <taxon>Tracheophyta</taxon>
        <taxon>Spermatophyta</taxon>
        <taxon>Magnoliopsida</taxon>
        <taxon>eudicotyledons</taxon>
        <taxon>Gunneridae</taxon>
        <taxon>Pentapetalae</taxon>
        <taxon>asterids</taxon>
        <taxon>lamiids</taxon>
        <taxon>Lamiales</taxon>
        <taxon>Orobanchaceae</taxon>
        <taxon>Pedicularideae</taxon>
        <taxon>Castillejinae</taxon>
        <taxon>Castilleja</taxon>
    </lineage>
</organism>
<dbReference type="Gene3D" id="1.25.40.10">
    <property type="entry name" value="Tetratricopeptide repeat domain"/>
    <property type="match status" value="4"/>
</dbReference>
<evidence type="ECO:0000313" key="5">
    <source>
        <dbReference type="EMBL" id="KAL3640649.1"/>
    </source>
</evidence>
<accession>A0ABD3DFN2</accession>
<dbReference type="Pfam" id="PF01535">
    <property type="entry name" value="PPR"/>
    <property type="match status" value="5"/>
</dbReference>
<evidence type="ECO:0000256" key="1">
    <source>
        <dbReference type="ARBA" id="ARBA00007626"/>
    </source>
</evidence>